<keyword evidence="1" id="KW-1133">Transmembrane helix</keyword>
<dbReference type="PANTHER" id="PTHR37312:SF1">
    <property type="entry name" value="MEMBRANE-BOUND ACYLTRANSFERASE YKRP-RELATED"/>
    <property type="match status" value="1"/>
</dbReference>
<dbReference type="GO" id="GO:0016746">
    <property type="term" value="F:acyltransferase activity"/>
    <property type="evidence" value="ECO:0007669"/>
    <property type="project" value="UniProtKB-KW"/>
</dbReference>
<reference evidence="3 4" key="1">
    <citation type="submission" date="2022-06" db="EMBL/GenBank/DDBJ databases">
        <title>Fructobacillus taiwanensis sp. nov., isolated from the honeybee.</title>
        <authorList>
            <person name="Chen Y.-S."/>
            <person name="Wang L.-T."/>
            <person name="Lee Y.-S."/>
            <person name="Chang Y.-C."/>
            <person name="Wu H.-C."/>
            <person name="Liao C.-Y."/>
            <person name="Chen W.-H."/>
            <person name="Deng J.-N."/>
            <person name="Wang Y.-H."/>
        </authorList>
    </citation>
    <scope>NUCLEOTIDE SEQUENCE [LARGE SCALE GENOMIC DNA]</scope>
    <source>
        <strain evidence="3 4">W13</strain>
    </source>
</reference>
<proteinExistence type="predicted"/>
<feature type="transmembrane region" description="Helical" evidence="1">
    <location>
        <begin position="284"/>
        <end position="308"/>
    </location>
</feature>
<gene>
    <name evidence="3" type="ORF">NFX39_01080</name>
</gene>
<dbReference type="RefSeq" id="WP_252442173.1">
    <property type="nucleotide sequence ID" value="NZ_JAMWYK010000001.1"/>
</dbReference>
<keyword evidence="3" id="KW-0808">Transferase</keyword>
<dbReference type="InterPro" id="IPR002656">
    <property type="entry name" value="Acyl_transf_3_dom"/>
</dbReference>
<dbReference type="PANTHER" id="PTHR37312">
    <property type="entry name" value="MEMBRANE-BOUND ACYLTRANSFERASE YKRP-RELATED"/>
    <property type="match status" value="1"/>
</dbReference>
<comment type="caution">
    <text evidence="3">The sequence shown here is derived from an EMBL/GenBank/DDBJ whole genome shotgun (WGS) entry which is preliminary data.</text>
</comment>
<feature type="transmembrane region" description="Helical" evidence="1">
    <location>
        <begin position="225"/>
        <end position="244"/>
    </location>
</feature>
<feature type="domain" description="Acyltransferase 3" evidence="2">
    <location>
        <begin position="10"/>
        <end position="304"/>
    </location>
</feature>
<feature type="transmembrane region" description="Helical" evidence="1">
    <location>
        <begin position="200"/>
        <end position="219"/>
    </location>
</feature>
<evidence type="ECO:0000256" key="1">
    <source>
        <dbReference type="SAM" id="Phobius"/>
    </source>
</evidence>
<accession>A0ABT0ZNV7</accession>
<dbReference type="EMBL" id="JAMWYK010000001">
    <property type="protein sequence ID" value="MCO0831687.1"/>
    <property type="molecule type" value="Genomic_DNA"/>
</dbReference>
<keyword evidence="4" id="KW-1185">Reference proteome</keyword>
<feature type="transmembrane region" description="Helical" evidence="1">
    <location>
        <begin position="83"/>
        <end position="105"/>
    </location>
</feature>
<feature type="transmembrane region" description="Helical" evidence="1">
    <location>
        <begin position="256"/>
        <end position="278"/>
    </location>
</feature>
<feature type="transmembrane region" description="Helical" evidence="1">
    <location>
        <begin position="12"/>
        <end position="30"/>
    </location>
</feature>
<feature type="transmembrane region" description="Helical" evidence="1">
    <location>
        <begin position="50"/>
        <end position="71"/>
    </location>
</feature>
<dbReference type="Pfam" id="PF01757">
    <property type="entry name" value="Acyl_transf_3"/>
    <property type="match status" value="1"/>
</dbReference>
<evidence type="ECO:0000313" key="4">
    <source>
        <dbReference type="Proteomes" id="UP001523234"/>
    </source>
</evidence>
<protein>
    <submittedName>
        <fullName evidence="3">Acyltransferase</fullName>
    </submittedName>
</protein>
<feature type="transmembrane region" description="Helical" evidence="1">
    <location>
        <begin position="154"/>
        <end position="171"/>
    </location>
</feature>
<keyword evidence="1" id="KW-0812">Transmembrane</keyword>
<sequence length="318" mass="36676">MDTQKPKRIEWVDVAKAVGILLVVYGHVLLGAHDAGLWSDTLNYRIQHSVIYTTHMPLFFFLSGIFAVKWGKRAAKTAVWQKIRTLIIPYFIWGIFQAVVMQAVAKNTNNGQGLSNAFTLPWMPYAQFWFLYDLFWIFLIYYLAVNVMKMGKKVLFVFSFILFLLSPWLHTWEVWRIFYHLIFFVAGTFVLEQQDQLNQIKLLPSFIAAVILNVVYFMLPANQELTTFVSFFVAMSGIAFLINLSKLLKHSWIDFVGRNSMAIYVLHIIFTAGSRVFLMKLGLTALPFVLTVGLLAGMIGPLIIFVILKKMKINQYLF</sequence>
<organism evidence="3 4">
    <name type="scientific">Fructobacillus apis</name>
    <dbReference type="NCBI Taxonomy" id="2935017"/>
    <lineage>
        <taxon>Bacteria</taxon>
        <taxon>Bacillati</taxon>
        <taxon>Bacillota</taxon>
        <taxon>Bacilli</taxon>
        <taxon>Lactobacillales</taxon>
        <taxon>Lactobacillaceae</taxon>
        <taxon>Fructobacillus</taxon>
    </lineage>
</organism>
<keyword evidence="3" id="KW-0012">Acyltransferase</keyword>
<name>A0ABT0ZNV7_9LACO</name>
<evidence type="ECO:0000259" key="2">
    <source>
        <dbReference type="Pfam" id="PF01757"/>
    </source>
</evidence>
<dbReference type="Proteomes" id="UP001523234">
    <property type="component" value="Unassembled WGS sequence"/>
</dbReference>
<keyword evidence="1" id="KW-0472">Membrane</keyword>
<evidence type="ECO:0000313" key="3">
    <source>
        <dbReference type="EMBL" id="MCO0831687.1"/>
    </source>
</evidence>
<feature type="transmembrane region" description="Helical" evidence="1">
    <location>
        <begin position="177"/>
        <end position="193"/>
    </location>
</feature>
<feature type="transmembrane region" description="Helical" evidence="1">
    <location>
        <begin position="125"/>
        <end position="145"/>
    </location>
</feature>
<dbReference type="InterPro" id="IPR052734">
    <property type="entry name" value="Nod_factor_acetyltransferase"/>
</dbReference>